<dbReference type="OrthoDB" id="8073019at2"/>
<reference evidence="1 2" key="1">
    <citation type="submission" date="2014-10" db="EMBL/GenBank/DDBJ databases">
        <title>Genome sequence of Ponticoccus sp. strain UMTAT08 isolated from clonal culture of toxic dinoflagellate Alexandrium tamiyavanichii.</title>
        <authorList>
            <person name="Gan H.Y."/>
            <person name="Muhd D.-D."/>
            <person name="Mohd Noor M.E."/>
            <person name="Yeong Y.S."/>
            <person name="Usup G."/>
        </authorList>
    </citation>
    <scope>NUCLEOTIDE SEQUENCE [LARGE SCALE GENOMIC DNA]</scope>
    <source>
        <strain evidence="1 2">UMTAT08</strain>
    </source>
</reference>
<proteinExistence type="predicted"/>
<dbReference type="EMBL" id="JSUQ01000020">
    <property type="protein sequence ID" value="KHQ51098.1"/>
    <property type="molecule type" value="Genomic_DNA"/>
</dbReference>
<evidence type="ECO:0000313" key="2">
    <source>
        <dbReference type="Proteomes" id="UP000030960"/>
    </source>
</evidence>
<evidence type="ECO:0000313" key="1">
    <source>
        <dbReference type="EMBL" id="KHQ51098.1"/>
    </source>
</evidence>
<dbReference type="RefSeq" id="WP_052244757.1">
    <property type="nucleotide sequence ID" value="NZ_JSUQ01000020.1"/>
</dbReference>
<dbReference type="InterPro" id="IPR016181">
    <property type="entry name" value="Acyl_CoA_acyltransferase"/>
</dbReference>
<name>A0A0B3RWH8_9RHOB</name>
<sequence length="172" mass="18603">MGATGQHDAAGHLIRDRALVYGADEKIARWVGKQIPTFQVMPGARAIGVIKGKRLVAGVIYERYNGIHLEASIAAVPGSRWADRHTLRGIFAYPFIDLNCRAISVVVGATNLESLNLATKLGFWPEAIVKFAAPDGADLVVLKQLREQCRWIQDGQGRQRTGTAIADENGGG</sequence>
<keyword evidence="2" id="KW-1185">Reference proteome</keyword>
<dbReference type="Proteomes" id="UP000030960">
    <property type="component" value="Unassembled WGS sequence"/>
</dbReference>
<organism evidence="1 2">
    <name type="scientific">Mameliella alba</name>
    <dbReference type="NCBI Taxonomy" id="561184"/>
    <lineage>
        <taxon>Bacteria</taxon>
        <taxon>Pseudomonadati</taxon>
        <taxon>Pseudomonadota</taxon>
        <taxon>Alphaproteobacteria</taxon>
        <taxon>Rhodobacterales</taxon>
        <taxon>Roseobacteraceae</taxon>
        <taxon>Mameliella</taxon>
    </lineage>
</organism>
<evidence type="ECO:0008006" key="3">
    <source>
        <dbReference type="Google" id="ProtNLM"/>
    </source>
</evidence>
<gene>
    <name evidence="1" type="ORF">OA50_04469</name>
</gene>
<dbReference type="AlphaFoldDB" id="A0A0B3RWH8"/>
<accession>A0A0B3RWH8</accession>
<protein>
    <recommendedName>
        <fullName evidence="3">N-acetyltransferase domain-containing protein</fullName>
    </recommendedName>
</protein>
<dbReference type="SUPFAM" id="SSF55729">
    <property type="entry name" value="Acyl-CoA N-acyltransferases (Nat)"/>
    <property type="match status" value="1"/>
</dbReference>
<comment type="caution">
    <text evidence="1">The sequence shown here is derived from an EMBL/GenBank/DDBJ whole genome shotgun (WGS) entry which is preliminary data.</text>
</comment>